<name>A0A7G8BLA2_9BACT</name>
<keyword evidence="3" id="KW-1185">Reference proteome</keyword>
<feature type="transmembrane region" description="Helical" evidence="1">
    <location>
        <begin position="170"/>
        <end position="187"/>
    </location>
</feature>
<accession>A0A7G8BLA2</accession>
<dbReference type="EMBL" id="CP060394">
    <property type="protein sequence ID" value="QNI33322.1"/>
    <property type="molecule type" value="Genomic_DNA"/>
</dbReference>
<evidence type="ECO:0000313" key="2">
    <source>
        <dbReference type="EMBL" id="QNI33322.1"/>
    </source>
</evidence>
<sequence>MEQVLGVAVGIVLVCLLLSIIASHVREMAAAFTARRAIVLEEAIRKMVGDSGIYERFANHPLIETISFQPATFLGLGFTKAPKPRPTYIASPLFTRVLLVTLAEIHSLPSTDVTAVVAKLPPDSALRQKLGAIILGIEHDSAACVSAIEQWYDGTMDRVNGLYKRHTQTWLLALGMILAVAFNANLFRITQRLWTSKDARDAVTATAQMYSCKDGQPCGLPDYETARSEIQRRLGDELPLGYDWRYVQSYWRSGADPENAGLRAIAGHWIFNLVGWILTAIAVSLGAPFWFDLLNKLVNLRLAGQKPDKATPVPPGGQIVAAAAVTVPSPPQGSAAGN</sequence>
<protein>
    <submittedName>
        <fullName evidence="2">Uncharacterized protein</fullName>
    </submittedName>
</protein>
<proteinExistence type="predicted"/>
<gene>
    <name evidence="2" type="ORF">H7849_05005</name>
</gene>
<dbReference type="RefSeq" id="WP_186744662.1">
    <property type="nucleotide sequence ID" value="NZ_CP060394.1"/>
</dbReference>
<dbReference type="Proteomes" id="UP000515312">
    <property type="component" value="Chromosome"/>
</dbReference>
<dbReference type="AlphaFoldDB" id="A0A7G8BLA2"/>
<reference evidence="2 3" key="1">
    <citation type="submission" date="2020-08" db="EMBL/GenBank/DDBJ databases">
        <title>Edaphobacter telluris sp. nov. and Acidobacterium dinghuensis sp. nov., two acidobacteria isolated from forest soil.</title>
        <authorList>
            <person name="Fu J."/>
            <person name="Qiu L."/>
        </authorList>
    </citation>
    <scope>NUCLEOTIDE SEQUENCE [LARGE SCALE GENOMIC DNA]</scope>
    <source>
        <strain evidence="2">4Y35</strain>
    </source>
</reference>
<keyword evidence="1" id="KW-1133">Transmembrane helix</keyword>
<organism evidence="2 3">
    <name type="scientific">Alloacidobacterium dinghuense</name>
    <dbReference type="NCBI Taxonomy" id="2763107"/>
    <lineage>
        <taxon>Bacteria</taxon>
        <taxon>Pseudomonadati</taxon>
        <taxon>Acidobacteriota</taxon>
        <taxon>Terriglobia</taxon>
        <taxon>Terriglobales</taxon>
        <taxon>Acidobacteriaceae</taxon>
        <taxon>Alloacidobacterium</taxon>
    </lineage>
</organism>
<feature type="transmembrane region" description="Helical" evidence="1">
    <location>
        <begin position="269"/>
        <end position="291"/>
    </location>
</feature>
<evidence type="ECO:0000313" key="3">
    <source>
        <dbReference type="Proteomes" id="UP000515312"/>
    </source>
</evidence>
<dbReference type="KEGG" id="adin:H7849_05005"/>
<keyword evidence="1" id="KW-0472">Membrane</keyword>
<evidence type="ECO:0000256" key="1">
    <source>
        <dbReference type="SAM" id="Phobius"/>
    </source>
</evidence>
<keyword evidence="1" id="KW-0812">Transmembrane</keyword>